<dbReference type="Gene3D" id="2.120.10.30">
    <property type="entry name" value="TolB, C-terminal domain"/>
    <property type="match status" value="1"/>
</dbReference>
<dbReference type="InterPro" id="IPR011042">
    <property type="entry name" value="6-blade_b-propeller_TolB-like"/>
</dbReference>
<evidence type="ECO:0000256" key="5">
    <source>
        <dbReference type="ARBA" id="ARBA00023180"/>
    </source>
</evidence>
<dbReference type="InterPro" id="IPR000742">
    <property type="entry name" value="EGF"/>
</dbReference>
<proteinExistence type="predicted"/>
<feature type="repeat" description="LDL-receptor class B" evidence="7">
    <location>
        <begin position="157"/>
        <end position="200"/>
    </location>
</feature>
<dbReference type="InterPro" id="IPR013658">
    <property type="entry name" value="SGL"/>
</dbReference>
<feature type="domain" description="EGF-like" evidence="9">
    <location>
        <begin position="446"/>
        <end position="483"/>
    </location>
</feature>
<dbReference type="FunFam" id="2.10.25.10:FF:000061">
    <property type="entry name" value="Delta-like protein"/>
    <property type="match status" value="1"/>
</dbReference>
<dbReference type="GeneID" id="757083"/>
<evidence type="ECO:0000256" key="6">
    <source>
        <dbReference type="PROSITE-ProRule" id="PRU00076"/>
    </source>
</evidence>
<dbReference type="PROSITE" id="PS50026">
    <property type="entry name" value="EGF_3"/>
    <property type="match status" value="5"/>
</dbReference>
<dbReference type="SUPFAM" id="SSF63825">
    <property type="entry name" value="YWTD domain"/>
    <property type="match status" value="1"/>
</dbReference>
<dbReference type="Pfam" id="PF08450">
    <property type="entry name" value="SGL"/>
    <property type="match status" value="1"/>
</dbReference>
<evidence type="ECO:0000256" key="3">
    <source>
        <dbReference type="ARBA" id="ARBA00022737"/>
    </source>
</evidence>
<dbReference type="Gene3D" id="2.10.25.10">
    <property type="entry name" value="Laminin"/>
    <property type="match status" value="5"/>
</dbReference>
<feature type="disulfide bond" evidence="6">
    <location>
        <begin position="635"/>
        <end position="644"/>
    </location>
</feature>
<dbReference type="PROSITE" id="PS01187">
    <property type="entry name" value="EGF_CA"/>
    <property type="match status" value="1"/>
</dbReference>
<dbReference type="InterPro" id="IPR000152">
    <property type="entry name" value="EGF-type_Asp/Asn_hydroxyl_site"/>
</dbReference>
<dbReference type="FunFam" id="2.120.10.30:FF:000132">
    <property type="entry name" value="Uncharacterized protein"/>
    <property type="match status" value="1"/>
</dbReference>
<dbReference type="InParanoid" id="A0A7M7PKJ0"/>
<feature type="disulfide bond" evidence="6">
    <location>
        <begin position="434"/>
        <end position="443"/>
    </location>
</feature>
<dbReference type="Pfam" id="PF00008">
    <property type="entry name" value="EGF"/>
    <property type="match status" value="1"/>
</dbReference>
<feature type="domain" description="EGF-like" evidence="9">
    <location>
        <begin position="608"/>
        <end position="645"/>
    </location>
</feature>
<feature type="disulfide bond" evidence="6">
    <location>
        <begin position="612"/>
        <end position="622"/>
    </location>
</feature>
<dbReference type="OMA" id="EMDITRR"/>
<comment type="caution">
    <text evidence="6">Lacks conserved residue(s) required for the propagation of feature annotation.</text>
</comment>
<feature type="domain" description="EGF-like" evidence="9">
    <location>
        <begin position="370"/>
        <end position="406"/>
    </location>
</feature>
<feature type="domain" description="EGF-like" evidence="9">
    <location>
        <begin position="408"/>
        <end position="444"/>
    </location>
</feature>
<dbReference type="PROSITE" id="PS00010">
    <property type="entry name" value="ASX_HYDROXYL"/>
    <property type="match status" value="2"/>
</dbReference>
<evidence type="ECO:0000259" key="9">
    <source>
        <dbReference type="PROSITE" id="PS50026"/>
    </source>
</evidence>
<evidence type="ECO:0000256" key="8">
    <source>
        <dbReference type="SAM" id="Phobius"/>
    </source>
</evidence>
<reference evidence="10" key="2">
    <citation type="submission" date="2021-01" db="UniProtKB">
        <authorList>
            <consortium name="EnsemblMetazoa"/>
        </authorList>
    </citation>
    <scope>IDENTIFICATION</scope>
</reference>
<keyword evidence="11" id="KW-1185">Reference proteome</keyword>
<protein>
    <recommendedName>
        <fullName evidence="9">EGF-like domain-containing protein</fullName>
    </recommendedName>
</protein>
<dbReference type="GO" id="GO:0005509">
    <property type="term" value="F:calcium ion binding"/>
    <property type="evidence" value="ECO:0007669"/>
    <property type="project" value="InterPro"/>
</dbReference>
<dbReference type="EnsemblMetazoa" id="XM_030996222">
    <property type="protein sequence ID" value="XP_030852082"/>
    <property type="gene ID" value="LOC757083"/>
</dbReference>
<dbReference type="InterPro" id="IPR050778">
    <property type="entry name" value="Cueball_EGF_LRP_Nidogen"/>
</dbReference>
<dbReference type="PROSITE" id="PS51120">
    <property type="entry name" value="LDLRB"/>
    <property type="match status" value="2"/>
</dbReference>
<dbReference type="AlphaFoldDB" id="A0A7M7PKJ0"/>
<dbReference type="Pfam" id="PF07645">
    <property type="entry name" value="EGF_CA"/>
    <property type="match status" value="1"/>
</dbReference>
<name>A0A7M7PKJ0_STRPU</name>
<dbReference type="PROSITE" id="PS01186">
    <property type="entry name" value="EGF_2"/>
    <property type="match status" value="4"/>
</dbReference>
<reference evidence="11" key="1">
    <citation type="submission" date="2015-02" db="EMBL/GenBank/DDBJ databases">
        <title>Genome sequencing for Strongylocentrotus purpuratus.</title>
        <authorList>
            <person name="Murali S."/>
            <person name="Liu Y."/>
            <person name="Vee V."/>
            <person name="English A."/>
            <person name="Wang M."/>
            <person name="Skinner E."/>
            <person name="Han Y."/>
            <person name="Muzny D.M."/>
            <person name="Worley K.C."/>
            <person name="Gibbs R.A."/>
        </authorList>
    </citation>
    <scope>NUCLEOTIDE SEQUENCE</scope>
</reference>
<feature type="domain" description="EGF-like" evidence="9">
    <location>
        <begin position="327"/>
        <end position="368"/>
    </location>
</feature>
<keyword evidence="1 6" id="KW-0245">EGF-like domain</keyword>
<dbReference type="CDD" id="cd00054">
    <property type="entry name" value="EGF_CA"/>
    <property type="match status" value="4"/>
</dbReference>
<feature type="disulfide bond" evidence="6">
    <location>
        <begin position="358"/>
        <end position="367"/>
    </location>
</feature>
<feature type="repeat" description="LDL-receptor class B" evidence="7">
    <location>
        <begin position="201"/>
        <end position="244"/>
    </location>
</feature>
<dbReference type="FunFam" id="2.10.25.10:FF:000472">
    <property type="entry name" value="Uncharacterized protein, isoform A"/>
    <property type="match status" value="1"/>
</dbReference>
<evidence type="ECO:0000313" key="10">
    <source>
        <dbReference type="EnsemblMetazoa" id="XP_030852082"/>
    </source>
</evidence>
<dbReference type="PANTHER" id="PTHR46513">
    <property type="entry name" value="VITELLOGENIN RECEPTOR-LIKE PROTEIN-RELATED-RELATED"/>
    <property type="match status" value="1"/>
</dbReference>
<dbReference type="KEGG" id="spu:757083"/>
<keyword evidence="8" id="KW-1133">Transmembrane helix</keyword>
<evidence type="ECO:0000256" key="7">
    <source>
        <dbReference type="PROSITE-ProRule" id="PRU00461"/>
    </source>
</evidence>
<keyword evidence="3" id="KW-0677">Repeat</keyword>
<evidence type="ECO:0000313" key="11">
    <source>
        <dbReference type="Proteomes" id="UP000007110"/>
    </source>
</evidence>
<keyword evidence="8" id="KW-0812">Transmembrane</keyword>
<dbReference type="PROSITE" id="PS00022">
    <property type="entry name" value="EGF_1"/>
    <property type="match status" value="4"/>
</dbReference>
<dbReference type="OrthoDB" id="10058505at2759"/>
<dbReference type="InterPro" id="IPR049883">
    <property type="entry name" value="NOTCH1_EGF-like"/>
</dbReference>
<dbReference type="PANTHER" id="PTHR46513:SF13">
    <property type="entry name" value="EGF-LIKE DOMAIN-CONTAINING PROTEIN"/>
    <property type="match status" value="1"/>
</dbReference>
<dbReference type="InterPro" id="IPR000033">
    <property type="entry name" value="LDLR_classB_rpt"/>
</dbReference>
<keyword evidence="4 6" id="KW-1015">Disulfide bond</keyword>
<evidence type="ECO:0000256" key="1">
    <source>
        <dbReference type="ARBA" id="ARBA00022536"/>
    </source>
</evidence>
<dbReference type="InterPro" id="IPR001881">
    <property type="entry name" value="EGF-like_Ca-bd_dom"/>
</dbReference>
<feature type="disulfide bond" evidence="6">
    <location>
        <begin position="396"/>
        <end position="405"/>
    </location>
</feature>
<evidence type="ECO:0000256" key="2">
    <source>
        <dbReference type="ARBA" id="ARBA00022729"/>
    </source>
</evidence>
<organism evidence="10 11">
    <name type="scientific">Strongylocentrotus purpuratus</name>
    <name type="common">Purple sea urchin</name>
    <dbReference type="NCBI Taxonomy" id="7668"/>
    <lineage>
        <taxon>Eukaryota</taxon>
        <taxon>Metazoa</taxon>
        <taxon>Echinodermata</taxon>
        <taxon>Eleutherozoa</taxon>
        <taxon>Echinozoa</taxon>
        <taxon>Echinoidea</taxon>
        <taxon>Euechinoidea</taxon>
        <taxon>Echinacea</taxon>
        <taxon>Camarodonta</taxon>
        <taxon>Echinidea</taxon>
        <taxon>Strongylocentrotidae</taxon>
        <taxon>Strongylocentrotus</taxon>
    </lineage>
</organism>
<dbReference type="SMART" id="SM00179">
    <property type="entry name" value="EGF_CA"/>
    <property type="match status" value="3"/>
</dbReference>
<evidence type="ECO:0000256" key="4">
    <source>
        <dbReference type="ARBA" id="ARBA00023157"/>
    </source>
</evidence>
<dbReference type="Proteomes" id="UP000007110">
    <property type="component" value="Unassembled WGS sequence"/>
</dbReference>
<dbReference type="RefSeq" id="XP_030852082.1">
    <property type="nucleotide sequence ID" value="XM_030996222.1"/>
</dbReference>
<feature type="transmembrane region" description="Helical" evidence="8">
    <location>
        <begin position="712"/>
        <end position="736"/>
    </location>
</feature>
<keyword evidence="5" id="KW-0325">Glycoprotein</keyword>
<accession>A0A7M7PKJ0</accession>
<dbReference type="InterPro" id="IPR018097">
    <property type="entry name" value="EGF_Ca-bd_CS"/>
</dbReference>
<dbReference type="SUPFAM" id="SSF57184">
    <property type="entry name" value="Growth factor receptor domain"/>
    <property type="match status" value="1"/>
</dbReference>
<dbReference type="InterPro" id="IPR013032">
    <property type="entry name" value="EGF-like_CS"/>
</dbReference>
<keyword evidence="2" id="KW-0732">Signal</keyword>
<feature type="disulfide bond" evidence="6">
    <location>
        <begin position="374"/>
        <end position="384"/>
    </location>
</feature>
<dbReference type="InterPro" id="IPR009030">
    <property type="entry name" value="Growth_fac_rcpt_cys_sf"/>
</dbReference>
<dbReference type="SMART" id="SM00181">
    <property type="entry name" value="EGF"/>
    <property type="match status" value="5"/>
</dbReference>
<keyword evidence="8" id="KW-0472">Membrane</keyword>
<dbReference type="Pfam" id="PF12661">
    <property type="entry name" value="hEGF"/>
    <property type="match status" value="1"/>
</dbReference>
<dbReference type="SMART" id="SM00135">
    <property type="entry name" value="LY"/>
    <property type="match status" value="4"/>
</dbReference>
<dbReference type="SUPFAM" id="SSF57196">
    <property type="entry name" value="EGF/Laminin"/>
    <property type="match status" value="2"/>
</dbReference>
<sequence length="918" mass="100861">MSCAPSSHRDYTTYMVKNYTDIMAVGSTEVDIKMDLLQQFWIFTLVTVHLFVSPSSCTDKLFVADAYNGTILLAETDGLSFVKSSFNRLPFTGLELPVGVEFDSRTEIVYWTDASLHTVNRAALNGSMQEVIAQLDPISIPANFEYPYGIALNLDENKVYWADQYHDVIEMADLDGSNRQDLISTGFNTNAAGIVYSTIRRKIFWTEQGPSPKIEMVNPDGTGREVLVDSDLESPNGICLDSAERRLYWTDPTRDRIESIHLDEMTRLSHIELSNLDIHPFGIAKYFEDFYFSDLNFDGVYAADFPDNSLHLVDRYLPTPVEIHIYADTSCPGFNLCDNTGECILTTRQPETKFVCICEPGYTGVYCEQVIDDCASSPCINGSCSDAGVLSYECTCQAGFTGRNCEIDIDSCDPSPCLNGATCVDELLGYACECAVGFTGDTCDEDINECLRSDACGVNEDCTNTIGGFQCECREGSHMRNGECKFSLSVGGAIQFTRINGEDAEFTDELNDPMSNESMTMETRCHKVLHTVIMNIMSTQSSEWDIDITGFSAGSIVAEFEVMIFDSDRNILKDQAIALETSLGLQEPGIWQSADGSVNLNVESVITYGEVCLTVQCVYGTCRTVPGDPNYSCACQTGYTGEYCETVITCPLPDHPLSHVVQPQSVYMPEDLITIECDEKDASVIWRCDGISGEWIQLADLDCQTDGNGLPIGALIGIVAGALFVLIIGMFLCFLYKFVNRKRMNTLITNGVQLNERQNNLAVSHPPMGATGGMPYPCAEGKSLDDPTYASPSDFPSNDYISMYATRIAGSLEKGSRFGTLPAIPKAAPHLPVRHLAPLQMDGAGVEALPPEYSVCDPSASGLAGGEMYESTIRSDNPTNDMMPSPSTVPKNLNHNQFGQASCRATEPFDDYLYMKPY</sequence>